<sequence length="1091" mass="119646">MKTTLTAFNRLPLFLTTAGLLYLAGQTVSVSTKPSTSYEPAGTNGLHPQHLGAMGRDSGQTLYLPDDLEATLWAEAPMFYNPTNMDIDAKGRVWITEAVNYRKFNNKPGPDGSRPDSPGSDGSRNRLNHPEGERVMILEDTNGDGKADASKVFVTDPDLVSPLGIAVIGNKVIVSCSPNIVVYTDENGDDKPDKKEVMLTGFGGLDHDHALHAVVAGPDGKYYFNTGNAGPHVVTDRDGWTLRSGSLYVGGTPYNKINHGNQVSDDGRVWVGGMALRINPDGSNLKVMGHNFRNNYETALDSYGNMWQNDNDDQVVACRTSWLMEGGNAGYFSNDGTRYWQGDQRPGQSIPVAHWHQEDPGVMPVGDISGAGSPTGMVVYEGDQLGPQYRGIVLSAEAGRNVIFSYKPESWGAGYRMPRTDLISTFPQVSENYKWDDVATDTRKWFRPSDITVGTDGALYIADWYDPVVGGHQMQDKEGYGRIYRITPKGKKLRSPRIDLRTIDGQIAALLNPAVNVRMLGFEGLKERGEEAVEPVMALLTSTNPYHRARAIYLLAHLGAEGQFEVERLLKAADASTRLVALRALRSITPENSKAIPSLTASQKALMPLLGNLANDPSAAVRRDVAIALRDVPYAECRFMLLNLIKRYDGQDRYYLTALGQAADGKEEALFDDLRPTLPADPVVWDQKTANLIWELHPPSAVELLKKRADAQQLSADARKQAIVTLGFIKSRAAAQAMVDLTKSPDKDIADQANYWTGFRRGNDWAKLLNWDELMPTKVSASEQKMLARRQVLLDEYKSDTEKRRTALEMARDPEGGKILVGLAAEGKLSDVLMKAVSSTMLKNPDQTVRTMSREYFSPKKAVEPVVAEQVRSEPVRTEPVRVEVTRAETAPVEMPKPESPRKVIAKAETTKAEPVKKEAIMKETKESPVVSPTPAPAASVTSGRAGLVLDQIASLTGDERTGQAVFKTTCASCHRHKQLGNDVGPELTQIHQKLDKNALLDAILNPSAGIAFGYEPWLVTTKTGQTYYGFLVSDGEQSVVIKGVTGQKHTIPTASVSSRRQFKNSLMPRPESMGLKPQQIADLTAFLLKQ</sequence>
<dbReference type="Gene3D" id="1.10.760.10">
    <property type="entry name" value="Cytochrome c-like domain"/>
    <property type="match status" value="1"/>
</dbReference>
<dbReference type="InterPro" id="IPR036909">
    <property type="entry name" value="Cyt_c-like_dom_sf"/>
</dbReference>
<dbReference type="InterPro" id="IPR016024">
    <property type="entry name" value="ARM-type_fold"/>
</dbReference>
<dbReference type="SUPFAM" id="SSF48371">
    <property type="entry name" value="ARM repeat"/>
    <property type="match status" value="1"/>
</dbReference>
<feature type="domain" description="Cytochrome c" evidence="6">
    <location>
        <begin position="958"/>
        <end position="1091"/>
    </location>
</feature>
<dbReference type="InterPro" id="IPR013428">
    <property type="entry name" value="Membrane-bound_put_N"/>
</dbReference>
<feature type="region of interest" description="Disordered" evidence="5">
    <location>
        <begin position="923"/>
        <end position="942"/>
    </location>
</feature>
<feature type="region of interest" description="Disordered" evidence="5">
    <location>
        <begin position="890"/>
        <end position="911"/>
    </location>
</feature>
<protein>
    <submittedName>
        <fullName evidence="7">Membrane-bound dehydrogenase-like protein</fullName>
    </submittedName>
</protein>
<accession>A0ABR6W0Z7</accession>
<evidence type="ECO:0000256" key="2">
    <source>
        <dbReference type="ARBA" id="ARBA00022723"/>
    </source>
</evidence>
<dbReference type="NCBIfam" id="TIGR02604">
    <property type="entry name" value="Piru_Ver_Nterm"/>
    <property type="match status" value="1"/>
</dbReference>
<gene>
    <name evidence="7" type="ORF">FH603_705</name>
</gene>
<dbReference type="Proteomes" id="UP000700732">
    <property type="component" value="Unassembled WGS sequence"/>
</dbReference>
<organism evidence="7 8">
    <name type="scientific">Spirosoma utsteinense</name>
    <dbReference type="NCBI Taxonomy" id="2585773"/>
    <lineage>
        <taxon>Bacteria</taxon>
        <taxon>Pseudomonadati</taxon>
        <taxon>Bacteroidota</taxon>
        <taxon>Cytophagia</taxon>
        <taxon>Cytophagales</taxon>
        <taxon>Cytophagaceae</taxon>
        <taxon>Spirosoma</taxon>
    </lineage>
</organism>
<dbReference type="SUPFAM" id="SSF50952">
    <property type="entry name" value="Soluble quinoprotein glucose dehydrogenase"/>
    <property type="match status" value="1"/>
</dbReference>
<name>A0ABR6W0Z7_9BACT</name>
<dbReference type="Pfam" id="PF23500">
    <property type="entry name" value="DUF7133"/>
    <property type="match status" value="1"/>
</dbReference>
<dbReference type="InterPro" id="IPR009056">
    <property type="entry name" value="Cyt_c-like_dom"/>
</dbReference>
<evidence type="ECO:0000256" key="4">
    <source>
        <dbReference type="PROSITE-ProRule" id="PRU00433"/>
    </source>
</evidence>
<evidence type="ECO:0000256" key="5">
    <source>
        <dbReference type="SAM" id="MobiDB-lite"/>
    </source>
</evidence>
<comment type="caution">
    <text evidence="7">The sequence shown here is derived from an EMBL/GenBank/DDBJ whole genome shotgun (WGS) entry which is preliminary data.</text>
</comment>
<evidence type="ECO:0000313" key="8">
    <source>
        <dbReference type="Proteomes" id="UP000700732"/>
    </source>
</evidence>
<dbReference type="RefSeq" id="WP_186736058.1">
    <property type="nucleotide sequence ID" value="NZ_VFIA01000003.1"/>
</dbReference>
<keyword evidence="1 4" id="KW-0349">Heme</keyword>
<dbReference type="Gene3D" id="1.25.10.10">
    <property type="entry name" value="Leucine-rich Repeat Variant"/>
    <property type="match status" value="1"/>
</dbReference>
<dbReference type="SUPFAM" id="SSF46626">
    <property type="entry name" value="Cytochrome c"/>
    <property type="match status" value="1"/>
</dbReference>
<keyword evidence="2 4" id="KW-0479">Metal-binding</keyword>
<keyword evidence="3 4" id="KW-0408">Iron</keyword>
<dbReference type="Pfam" id="PF00034">
    <property type="entry name" value="Cytochrom_C"/>
    <property type="match status" value="1"/>
</dbReference>
<evidence type="ECO:0000256" key="3">
    <source>
        <dbReference type="ARBA" id="ARBA00023004"/>
    </source>
</evidence>
<dbReference type="PROSITE" id="PS51007">
    <property type="entry name" value="CYTC"/>
    <property type="match status" value="1"/>
</dbReference>
<feature type="region of interest" description="Disordered" evidence="5">
    <location>
        <begin position="34"/>
        <end position="58"/>
    </location>
</feature>
<dbReference type="InterPro" id="IPR011042">
    <property type="entry name" value="6-blade_b-propeller_TolB-like"/>
</dbReference>
<dbReference type="InterPro" id="IPR013427">
    <property type="entry name" value="Haem-bd_dom_put"/>
</dbReference>
<dbReference type="EMBL" id="VFIA01000003">
    <property type="protein sequence ID" value="MBC3790220.1"/>
    <property type="molecule type" value="Genomic_DNA"/>
</dbReference>
<dbReference type="NCBIfam" id="TIGR02603">
    <property type="entry name" value="CxxCH_TIGR02603"/>
    <property type="match status" value="1"/>
</dbReference>
<evidence type="ECO:0000313" key="7">
    <source>
        <dbReference type="EMBL" id="MBC3790220.1"/>
    </source>
</evidence>
<dbReference type="Gene3D" id="2.120.10.30">
    <property type="entry name" value="TolB, C-terminal domain"/>
    <property type="match status" value="1"/>
</dbReference>
<dbReference type="PANTHER" id="PTHR33546">
    <property type="entry name" value="LARGE, MULTIFUNCTIONAL SECRETED PROTEIN-RELATED"/>
    <property type="match status" value="1"/>
</dbReference>
<dbReference type="InterPro" id="IPR011989">
    <property type="entry name" value="ARM-like"/>
</dbReference>
<reference evidence="7 8" key="1">
    <citation type="submission" date="2019-06" db="EMBL/GenBank/DDBJ databases">
        <title>Spirosoma utsteinense sp. nov. isolated from Antarctic ice-free soils.</title>
        <authorList>
            <person name="Tahon G."/>
        </authorList>
    </citation>
    <scope>NUCLEOTIDE SEQUENCE [LARGE SCALE GENOMIC DNA]</scope>
    <source>
        <strain evidence="7 8">LMG 31447</strain>
    </source>
</reference>
<dbReference type="PANTHER" id="PTHR33546:SF1">
    <property type="entry name" value="LARGE, MULTIFUNCTIONAL SECRETED PROTEIN"/>
    <property type="match status" value="1"/>
</dbReference>
<evidence type="ECO:0000259" key="6">
    <source>
        <dbReference type="PROSITE" id="PS51007"/>
    </source>
</evidence>
<dbReference type="InterPro" id="IPR011041">
    <property type="entry name" value="Quinoprot_gluc/sorb_DH_b-prop"/>
</dbReference>
<feature type="compositionally biased region" description="Low complexity" evidence="5">
    <location>
        <begin position="928"/>
        <end position="942"/>
    </location>
</feature>
<evidence type="ECO:0000256" key="1">
    <source>
        <dbReference type="ARBA" id="ARBA00022617"/>
    </source>
</evidence>
<keyword evidence="8" id="KW-1185">Reference proteome</keyword>
<feature type="region of interest" description="Disordered" evidence="5">
    <location>
        <begin position="104"/>
        <end position="132"/>
    </location>
</feature>
<feature type="compositionally biased region" description="Low complexity" evidence="5">
    <location>
        <begin position="108"/>
        <end position="122"/>
    </location>
</feature>
<dbReference type="InterPro" id="IPR055557">
    <property type="entry name" value="DUF7133"/>
</dbReference>
<proteinExistence type="predicted"/>